<feature type="region of interest" description="Disordered" evidence="6">
    <location>
        <begin position="214"/>
        <end position="234"/>
    </location>
</feature>
<dbReference type="OrthoDB" id="5989888at2759"/>
<dbReference type="Gene3D" id="6.20.210.20">
    <property type="entry name" value="THAP domain"/>
    <property type="match status" value="1"/>
</dbReference>
<evidence type="ECO:0000256" key="6">
    <source>
        <dbReference type="SAM" id="MobiDB-lite"/>
    </source>
</evidence>
<dbReference type="PROSITE" id="PS50950">
    <property type="entry name" value="ZF_THAP"/>
    <property type="match status" value="1"/>
</dbReference>
<gene>
    <name evidence="9" type="primary">LOC116292014</name>
</gene>
<dbReference type="KEGG" id="aten:116292014"/>
<dbReference type="GO" id="GO:0008270">
    <property type="term" value="F:zinc ion binding"/>
    <property type="evidence" value="ECO:0007669"/>
    <property type="project" value="UniProtKB-KW"/>
</dbReference>
<dbReference type="SUPFAM" id="SSF57716">
    <property type="entry name" value="Glucocorticoid receptor-like (DNA-binding domain)"/>
    <property type="match status" value="1"/>
</dbReference>
<keyword evidence="4 5" id="KW-0238">DNA-binding</keyword>
<dbReference type="InterPro" id="IPR052224">
    <property type="entry name" value="THAP_domain_protein"/>
</dbReference>
<feature type="compositionally biased region" description="Polar residues" evidence="6">
    <location>
        <begin position="214"/>
        <end position="230"/>
    </location>
</feature>
<evidence type="ECO:0000259" key="7">
    <source>
        <dbReference type="PROSITE" id="PS50950"/>
    </source>
</evidence>
<dbReference type="GO" id="GO:0003677">
    <property type="term" value="F:DNA binding"/>
    <property type="evidence" value="ECO:0007669"/>
    <property type="project" value="UniProtKB-UniRule"/>
</dbReference>
<dbReference type="InterPro" id="IPR038441">
    <property type="entry name" value="THAP_Znf_sf"/>
</dbReference>
<dbReference type="RefSeq" id="XP_031555107.1">
    <property type="nucleotide sequence ID" value="XM_031699247.1"/>
</dbReference>
<evidence type="ECO:0000256" key="5">
    <source>
        <dbReference type="PROSITE-ProRule" id="PRU00309"/>
    </source>
</evidence>
<sequence length="346" mass="39134">MVNCCVPECTNYSTKTKDVSYHKIPKDLQIQKAWISRLRRANLPPLKNCYVCSEHFEDGCFESDLMEQLIGEKRKRRLKADAIPSIFNFSTIPSKRRATTENRIRRQRQKETLDNLLTPTTHALDEMVEESDMEVSFDETPSNKRDFGVQCCLDEKLSIRKSTSTQTENVDVSVETSDACIQVEGNSTFEQLNSILHDHPYSYTAPSVPMSVSPQKSCKNDVSPQKSAKSCGSFPLSDEEVNLFSSDEEDEYIISSQETNSSTDKESEPEYHFDTYIKEPKYLVFAACLGELFRFCINCGSIVTDTNITCTGSMVTVKTICMKGHNCLWNSQPLINRAPVGNLLIC</sequence>
<keyword evidence="2 5" id="KW-0863">Zinc-finger</keyword>
<dbReference type="Proteomes" id="UP000515163">
    <property type="component" value="Unplaced"/>
</dbReference>
<dbReference type="AlphaFoldDB" id="A0A6P8HR06"/>
<keyword evidence="1" id="KW-0479">Metal-binding</keyword>
<dbReference type="InterPro" id="IPR006612">
    <property type="entry name" value="THAP_Znf"/>
</dbReference>
<dbReference type="GeneID" id="116292014"/>
<dbReference type="PANTHER" id="PTHR46927:SF3">
    <property type="entry name" value="THAP-TYPE DOMAIN-CONTAINING PROTEIN"/>
    <property type="match status" value="1"/>
</dbReference>
<evidence type="ECO:0000313" key="9">
    <source>
        <dbReference type="RefSeq" id="XP_031555107.1"/>
    </source>
</evidence>
<dbReference type="SMART" id="SM00980">
    <property type="entry name" value="THAP"/>
    <property type="match status" value="1"/>
</dbReference>
<accession>A0A6P8HR06</accession>
<evidence type="ECO:0000313" key="8">
    <source>
        <dbReference type="Proteomes" id="UP000515163"/>
    </source>
</evidence>
<reference evidence="9" key="1">
    <citation type="submission" date="2025-08" db="UniProtKB">
        <authorList>
            <consortium name="RefSeq"/>
        </authorList>
    </citation>
    <scope>IDENTIFICATION</scope>
</reference>
<dbReference type="PANTHER" id="PTHR46927">
    <property type="entry name" value="AGAP005574-PA"/>
    <property type="match status" value="1"/>
</dbReference>
<proteinExistence type="predicted"/>
<protein>
    <submittedName>
        <fullName evidence="9">Uncharacterized protein LOC116292014</fullName>
    </submittedName>
</protein>
<evidence type="ECO:0000256" key="2">
    <source>
        <dbReference type="ARBA" id="ARBA00022771"/>
    </source>
</evidence>
<evidence type="ECO:0000256" key="4">
    <source>
        <dbReference type="ARBA" id="ARBA00023125"/>
    </source>
</evidence>
<organism evidence="8 9">
    <name type="scientific">Actinia tenebrosa</name>
    <name type="common">Australian red waratah sea anemone</name>
    <dbReference type="NCBI Taxonomy" id="6105"/>
    <lineage>
        <taxon>Eukaryota</taxon>
        <taxon>Metazoa</taxon>
        <taxon>Cnidaria</taxon>
        <taxon>Anthozoa</taxon>
        <taxon>Hexacorallia</taxon>
        <taxon>Actiniaria</taxon>
        <taxon>Actiniidae</taxon>
        <taxon>Actinia</taxon>
    </lineage>
</organism>
<feature type="domain" description="THAP-type" evidence="7">
    <location>
        <begin position="1"/>
        <end position="87"/>
    </location>
</feature>
<name>A0A6P8HR06_ACTTE</name>
<keyword evidence="3" id="KW-0862">Zinc</keyword>
<keyword evidence="8" id="KW-1185">Reference proteome</keyword>
<dbReference type="Pfam" id="PF05485">
    <property type="entry name" value="THAP"/>
    <property type="match status" value="1"/>
</dbReference>
<feature type="non-terminal residue" evidence="9">
    <location>
        <position position="346"/>
    </location>
</feature>
<evidence type="ECO:0000256" key="1">
    <source>
        <dbReference type="ARBA" id="ARBA00022723"/>
    </source>
</evidence>
<dbReference type="SMART" id="SM00692">
    <property type="entry name" value="DM3"/>
    <property type="match status" value="1"/>
</dbReference>
<evidence type="ECO:0000256" key="3">
    <source>
        <dbReference type="ARBA" id="ARBA00022833"/>
    </source>
</evidence>
<dbReference type="InParanoid" id="A0A6P8HR06"/>